<accession>A0A8S4R9A1</accession>
<comment type="caution">
    <text evidence="1">The sequence shown here is derived from an EMBL/GenBank/DDBJ whole genome shotgun (WGS) entry which is preliminary data.</text>
</comment>
<reference evidence="1" key="1">
    <citation type="submission" date="2022-03" db="EMBL/GenBank/DDBJ databases">
        <authorList>
            <person name="Lindestad O."/>
        </authorList>
    </citation>
    <scope>NUCLEOTIDE SEQUENCE</scope>
</reference>
<proteinExistence type="predicted"/>
<dbReference type="EMBL" id="CAKXAJ010024922">
    <property type="protein sequence ID" value="CAH2232890.1"/>
    <property type="molecule type" value="Genomic_DNA"/>
</dbReference>
<organism evidence="1 2">
    <name type="scientific">Pararge aegeria aegeria</name>
    <dbReference type="NCBI Taxonomy" id="348720"/>
    <lineage>
        <taxon>Eukaryota</taxon>
        <taxon>Metazoa</taxon>
        <taxon>Ecdysozoa</taxon>
        <taxon>Arthropoda</taxon>
        <taxon>Hexapoda</taxon>
        <taxon>Insecta</taxon>
        <taxon>Pterygota</taxon>
        <taxon>Neoptera</taxon>
        <taxon>Endopterygota</taxon>
        <taxon>Lepidoptera</taxon>
        <taxon>Glossata</taxon>
        <taxon>Ditrysia</taxon>
        <taxon>Papilionoidea</taxon>
        <taxon>Nymphalidae</taxon>
        <taxon>Satyrinae</taxon>
        <taxon>Satyrini</taxon>
        <taxon>Parargina</taxon>
        <taxon>Pararge</taxon>
    </lineage>
</organism>
<name>A0A8S4R9A1_9NEOP</name>
<protein>
    <submittedName>
        <fullName evidence="1">Jg1209 protein</fullName>
    </submittedName>
</protein>
<sequence>MELLKALNSVDNCPFDGRYSQAVRVSLPTSQSHARARKHLPVLCVVRPAHSSPMMHCHLDASLARPASLAADGWCGAQIGSSRAVLTCYG</sequence>
<evidence type="ECO:0000313" key="2">
    <source>
        <dbReference type="Proteomes" id="UP000838756"/>
    </source>
</evidence>
<dbReference type="Proteomes" id="UP000838756">
    <property type="component" value="Unassembled WGS sequence"/>
</dbReference>
<gene>
    <name evidence="1" type="primary">jg1209</name>
    <name evidence="1" type="ORF">PAEG_LOCUS11062</name>
</gene>
<dbReference type="AlphaFoldDB" id="A0A8S4R9A1"/>
<evidence type="ECO:0000313" key="1">
    <source>
        <dbReference type="EMBL" id="CAH2232890.1"/>
    </source>
</evidence>
<keyword evidence="2" id="KW-1185">Reference proteome</keyword>